<gene>
    <name evidence="10" type="ORF">DKG74_01765</name>
</gene>
<dbReference type="Pfam" id="PF02784">
    <property type="entry name" value="Orn_Arg_deC_N"/>
    <property type="match status" value="1"/>
</dbReference>
<dbReference type="OrthoDB" id="9802147at2"/>
<dbReference type="AlphaFoldDB" id="A0A317EGI6"/>
<dbReference type="Gene3D" id="2.40.37.10">
    <property type="entry name" value="Lyase, Ornithine Decarboxylase, Chain A, domain 1"/>
    <property type="match status" value="1"/>
</dbReference>
<protein>
    <recommendedName>
        <fullName evidence="6">ornithine decarboxylase</fullName>
        <ecNumber evidence="6">4.1.1.17</ecNumber>
    </recommendedName>
</protein>
<keyword evidence="3 8" id="KW-0663">Pyridoxal phosphate</keyword>
<reference evidence="10 11" key="1">
    <citation type="submission" date="2018-05" db="EMBL/GenBank/DDBJ databases">
        <title>Zavarzinia sp. HR-AS.</title>
        <authorList>
            <person name="Lee Y."/>
            <person name="Jeon C.O."/>
        </authorList>
    </citation>
    <scope>NUCLEOTIDE SEQUENCE [LARGE SCALE GENOMIC DNA]</scope>
    <source>
        <strain evidence="10 11">HR-AS</strain>
    </source>
</reference>
<comment type="caution">
    <text evidence="10">The sequence shown here is derived from an EMBL/GenBank/DDBJ whole genome shotgun (WGS) entry which is preliminary data.</text>
</comment>
<dbReference type="InterPro" id="IPR022644">
    <property type="entry name" value="De-COase2_N"/>
</dbReference>
<comment type="pathway">
    <text evidence="5">Amine and polyamine biosynthesis; putrescine biosynthesis via L-ornithine pathway; putrescine from L-ornithine: step 1/1.</text>
</comment>
<dbReference type="EC" id="4.1.1.17" evidence="6"/>
<name>A0A317EGI6_9PROT</name>
<keyword evidence="11" id="KW-1185">Reference proteome</keyword>
<dbReference type="Proteomes" id="UP000245461">
    <property type="component" value="Unassembled WGS sequence"/>
</dbReference>
<dbReference type="PANTHER" id="PTHR11482:SF6">
    <property type="entry name" value="ORNITHINE DECARBOXYLASE 1-RELATED"/>
    <property type="match status" value="1"/>
</dbReference>
<dbReference type="GO" id="GO:0005737">
    <property type="term" value="C:cytoplasm"/>
    <property type="evidence" value="ECO:0007669"/>
    <property type="project" value="TreeGrafter"/>
</dbReference>
<sequence length="458" mass="49993">MTTAAPRAARPRAVSRPMPRFAPVTRAVLPASSLWPVILPSLSGQIGRAAPVADRPFGGDIFPTWCEARMALAFRSGAGMAYRRFTSVDQVIETLHPSYPILCVHPDRLARSANVFLKGFPGRVLYAVKCNPHPLVIQSLWRAGIRHFDTASLNEIALVKELLPEAECYFNHPVKGMAAIEAADRIYEMGAWVVDTVDELDKIEEEVGKFPDVVQVRLQTASGYAAFDLSLKFGATRDEAVALLQDVAARGYVPAISFHVGSQCRTPEAWSRAIHDAREVMQRAGVPIRFLNVGGGFPAHYRGTQIPPLDAFFAAIKQAVAKLDLPEGCELMCEPGRALVVEGCTLLVQVHLRKGASLYINDGIYGNLSELNIGKLTPPVRLIRRGDRPSSRDFAPFRIFGPTCDSLDVLPEPFVLPDDVTDGDWIEIGQVGAYSNALASPFNGFYTDTVVEIGDDPA</sequence>
<dbReference type="SUPFAM" id="SSF50621">
    <property type="entry name" value="Alanine racemase C-terminal domain-like"/>
    <property type="match status" value="1"/>
</dbReference>
<evidence type="ECO:0000256" key="8">
    <source>
        <dbReference type="PIRSR" id="PIRSR600183-50"/>
    </source>
</evidence>
<comment type="similarity">
    <text evidence="2">Belongs to the Orn/Lys/Arg decarboxylase class-II family.</text>
</comment>
<dbReference type="InterPro" id="IPR022653">
    <property type="entry name" value="De-COase2_pyr-phos_BS"/>
</dbReference>
<feature type="active site" description="Proton donor" evidence="8">
    <location>
        <position position="404"/>
    </location>
</feature>
<evidence type="ECO:0000256" key="3">
    <source>
        <dbReference type="ARBA" id="ARBA00022898"/>
    </source>
</evidence>
<evidence type="ECO:0000256" key="1">
    <source>
        <dbReference type="ARBA" id="ARBA00001933"/>
    </source>
</evidence>
<dbReference type="InterPro" id="IPR029066">
    <property type="entry name" value="PLP-binding_barrel"/>
</dbReference>
<dbReference type="PANTHER" id="PTHR11482">
    <property type="entry name" value="ARGININE/DIAMINOPIMELATE/ORNITHINE DECARBOXYLASE"/>
    <property type="match status" value="1"/>
</dbReference>
<keyword evidence="4" id="KW-0456">Lyase</keyword>
<dbReference type="CDD" id="cd00622">
    <property type="entry name" value="PLPDE_III_ODC"/>
    <property type="match status" value="1"/>
</dbReference>
<evidence type="ECO:0000256" key="6">
    <source>
        <dbReference type="ARBA" id="ARBA00034138"/>
    </source>
</evidence>
<feature type="modified residue" description="N6-(pyridoxal phosphate)lysine" evidence="8">
    <location>
        <position position="129"/>
    </location>
</feature>
<accession>A0A317EGI6</accession>
<evidence type="ECO:0000256" key="5">
    <source>
        <dbReference type="ARBA" id="ARBA00034115"/>
    </source>
</evidence>
<dbReference type="InterPro" id="IPR002433">
    <property type="entry name" value="Orn_de-COase"/>
</dbReference>
<evidence type="ECO:0000256" key="2">
    <source>
        <dbReference type="ARBA" id="ARBA00008872"/>
    </source>
</evidence>
<proteinExistence type="inferred from homology"/>
<comment type="catalytic activity">
    <reaction evidence="7">
        <text>L-ornithine + H(+) = putrescine + CO2</text>
        <dbReference type="Rhea" id="RHEA:22964"/>
        <dbReference type="ChEBI" id="CHEBI:15378"/>
        <dbReference type="ChEBI" id="CHEBI:16526"/>
        <dbReference type="ChEBI" id="CHEBI:46911"/>
        <dbReference type="ChEBI" id="CHEBI:326268"/>
        <dbReference type="EC" id="4.1.1.17"/>
    </reaction>
</comment>
<dbReference type="GO" id="GO:0004586">
    <property type="term" value="F:ornithine decarboxylase activity"/>
    <property type="evidence" value="ECO:0007669"/>
    <property type="project" value="UniProtKB-EC"/>
</dbReference>
<evidence type="ECO:0000313" key="11">
    <source>
        <dbReference type="Proteomes" id="UP000245461"/>
    </source>
</evidence>
<evidence type="ECO:0000259" key="9">
    <source>
        <dbReference type="Pfam" id="PF02784"/>
    </source>
</evidence>
<dbReference type="PROSITE" id="PS00879">
    <property type="entry name" value="ODR_DC_2_2"/>
    <property type="match status" value="1"/>
</dbReference>
<dbReference type="PRINTS" id="PR01179">
    <property type="entry name" value="ODADCRBXLASE"/>
</dbReference>
<comment type="cofactor">
    <cofactor evidence="1 8">
        <name>pyridoxal 5'-phosphate</name>
        <dbReference type="ChEBI" id="CHEBI:597326"/>
    </cofactor>
</comment>
<dbReference type="SUPFAM" id="SSF51419">
    <property type="entry name" value="PLP-binding barrel"/>
    <property type="match status" value="1"/>
</dbReference>
<organism evidence="10 11">
    <name type="scientific">Zavarzinia aquatilis</name>
    <dbReference type="NCBI Taxonomy" id="2211142"/>
    <lineage>
        <taxon>Bacteria</taxon>
        <taxon>Pseudomonadati</taxon>
        <taxon>Pseudomonadota</taxon>
        <taxon>Alphaproteobacteria</taxon>
        <taxon>Rhodospirillales</taxon>
        <taxon>Zavarziniaceae</taxon>
        <taxon>Zavarzinia</taxon>
    </lineage>
</organism>
<dbReference type="EMBL" id="QGLE01000001">
    <property type="protein sequence ID" value="PWR25712.1"/>
    <property type="molecule type" value="Genomic_DNA"/>
</dbReference>
<dbReference type="Gene3D" id="3.20.20.10">
    <property type="entry name" value="Alanine racemase"/>
    <property type="match status" value="1"/>
</dbReference>
<dbReference type="InterPro" id="IPR000183">
    <property type="entry name" value="Orn/DAP/Arg_de-COase"/>
</dbReference>
<dbReference type="PRINTS" id="PR01182">
    <property type="entry name" value="ORNDCRBXLASE"/>
</dbReference>
<feature type="domain" description="Orn/DAP/Arg decarboxylase 2 N-terminal" evidence="9">
    <location>
        <begin position="112"/>
        <end position="340"/>
    </location>
</feature>
<evidence type="ECO:0000313" key="10">
    <source>
        <dbReference type="EMBL" id="PWR25712.1"/>
    </source>
</evidence>
<dbReference type="PROSITE" id="PS00878">
    <property type="entry name" value="ODR_DC_2_1"/>
    <property type="match status" value="1"/>
</dbReference>
<dbReference type="GO" id="GO:0033387">
    <property type="term" value="P:putrescine biosynthetic process from arginine, via ornithine"/>
    <property type="evidence" value="ECO:0007669"/>
    <property type="project" value="TreeGrafter"/>
</dbReference>
<dbReference type="InterPro" id="IPR022657">
    <property type="entry name" value="De-COase2_CS"/>
</dbReference>
<dbReference type="InterPro" id="IPR009006">
    <property type="entry name" value="Ala_racemase/Decarboxylase_C"/>
</dbReference>
<evidence type="ECO:0000256" key="4">
    <source>
        <dbReference type="ARBA" id="ARBA00023239"/>
    </source>
</evidence>
<evidence type="ECO:0000256" key="7">
    <source>
        <dbReference type="ARBA" id="ARBA00049127"/>
    </source>
</evidence>